<feature type="compositionally biased region" description="Low complexity" evidence="1">
    <location>
        <begin position="39"/>
        <end position="49"/>
    </location>
</feature>
<feature type="region of interest" description="Disordered" evidence="1">
    <location>
        <begin position="30"/>
        <end position="55"/>
    </location>
</feature>
<feature type="chain" id="PRO_5037893235" description="Secreted protein" evidence="2">
    <location>
        <begin position="29"/>
        <end position="257"/>
    </location>
</feature>
<sequence length="257" mass="26109">MRLPARRTATSVLCATFLLGLTGPAAMAADGDAPRERAGAAAHAPAPEAGRPDDQAALLGSMGDYLRPVTRLLGTVTKGDDGRLTAQETDRLSVAIEEALAKAEAARAASLTADPDDDEDWDDDDQDDDDRDDEDDDGGRDHGGRGGDGDDGGADWDGSAPGDWDDWVNGPAGTARDAAPVTTLPARPALAPDDPAADDAARAQLRSDVDTLAEAGLSGTIRQIGSAAASVVQSLTNAIAAILSGGSLSGLADDDRA</sequence>
<organism evidence="3 4">
    <name type="scientific">Streptomyces fumanus</name>
    <dbReference type="NCBI Taxonomy" id="67302"/>
    <lineage>
        <taxon>Bacteria</taxon>
        <taxon>Bacillati</taxon>
        <taxon>Actinomycetota</taxon>
        <taxon>Actinomycetes</taxon>
        <taxon>Kitasatosporales</taxon>
        <taxon>Streptomycetaceae</taxon>
        <taxon>Streptomyces</taxon>
    </lineage>
</organism>
<dbReference type="RefSeq" id="WP_190202464.1">
    <property type="nucleotide sequence ID" value="NZ_BNBI01000001.1"/>
</dbReference>
<feature type="region of interest" description="Disordered" evidence="1">
    <location>
        <begin position="106"/>
        <end position="202"/>
    </location>
</feature>
<gene>
    <name evidence="3" type="ORF">GCM10018772_05840</name>
</gene>
<reference evidence="3" key="1">
    <citation type="journal article" date="2014" name="Int. J. Syst. Evol. Microbiol.">
        <title>Complete genome sequence of Corynebacterium casei LMG S-19264T (=DSM 44701T), isolated from a smear-ripened cheese.</title>
        <authorList>
            <consortium name="US DOE Joint Genome Institute (JGI-PGF)"/>
            <person name="Walter F."/>
            <person name="Albersmeier A."/>
            <person name="Kalinowski J."/>
            <person name="Ruckert C."/>
        </authorList>
    </citation>
    <scope>NUCLEOTIDE SEQUENCE</scope>
    <source>
        <strain evidence="3">JCM 4477</strain>
    </source>
</reference>
<feature type="compositionally biased region" description="Low complexity" evidence="1">
    <location>
        <begin position="178"/>
        <end position="194"/>
    </location>
</feature>
<accession>A0A919DUE7</accession>
<dbReference type="AlphaFoldDB" id="A0A919DUE7"/>
<keyword evidence="4" id="KW-1185">Reference proteome</keyword>
<reference evidence="3" key="2">
    <citation type="submission" date="2020-09" db="EMBL/GenBank/DDBJ databases">
        <authorList>
            <person name="Sun Q."/>
            <person name="Ohkuma M."/>
        </authorList>
    </citation>
    <scope>NUCLEOTIDE SEQUENCE</scope>
    <source>
        <strain evidence="3">JCM 4477</strain>
    </source>
</reference>
<evidence type="ECO:0000313" key="4">
    <source>
        <dbReference type="Proteomes" id="UP000630718"/>
    </source>
</evidence>
<feature type="compositionally biased region" description="Basic and acidic residues" evidence="1">
    <location>
        <begin position="139"/>
        <end position="148"/>
    </location>
</feature>
<feature type="compositionally biased region" description="Acidic residues" evidence="1">
    <location>
        <begin position="114"/>
        <end position="138"/>
    </location>
</feature>
<dbReference type="Proteomes" id="UP000630718">
    <property type="component" value="Unassembled WGS sequence"/>
</dbReference>
<evidence type="ECO:0008006" key="5">
    <source>
        <dbReference type="Google" id="ProtNLM"/>
    </source>
</evidence>
<name>A0A919DUE7_9ACTN</name>
<evidence type="ECO:0000256" key="1">
    <source>
        <dbReference type="SAM" id="MobiDB-lite"/>
    </source>
</evidence>
<proteinExistence type="predicted"/>
<feature type="signal peptide" evidence="2">
    <location>
        <begin position="1"/>
        <end position="28"/>
    </location>
</feature>
<protein>
    <recommendedName>
        <fullName evidence="5">Secreted protein</fullName>
    </recommendedName>
</protein>
<evidence type="ECO:0000256" key="2">
    <source>
        <dbReference type="SAM" id="SignalP"/>
    </source>
</evidence>
<keyword evidence="2" id="KW-0732">Signal</keyword>
<evidence type="ECO:0000313" key="3">
    <source>
        <dbReference type="EMBL" id="GHE85417.1"/>
    </source>
</evidence>
<comment type="caution">
    <text evidence="3">The sequence shown here is derived from an EMBL/GenBank/DDBJ whole genome shotgun (WGS) entry which is preliminary data.</text>
</comment>
<dbReference type="EMBL" id="BNBI01000001">
    <property type="protein sequence ID" value="GHE85417.1"/>
    <property type="molecule type" value="Genomic_DNA"/>
</dbReference>